<accession>A0A319F3E4</accession>
<evidence type="ECO:0000256" key="1">
    <source>
        <dbReference type="SAM" id="SignalP"/>
    </source>
</evidence>
<dbReference type="OrthoDB" id="10405370at2759"/>
<reference evidence="2 3" key="1">
    <citation type="submission" date="2018-02" db="EMBL/GenBank/DDBJ databases">
        <title>The genomes of Aspergillus section Nigri reveals drivers in fungal speciation.</title>
        <authorList>
            <consortium name="DOE Joint Genome Institute"/>
            <person name="Vesth T.C."/>
            <person name="Nybo J."/>
            <person name="Theobald S."/>
            <person name="Brandl J."/>
            <person name="Frisvad J.C."/>
            <person name="Nielsen K.F."/>
            <person name="Lyhne E.K."/>
            <person name="Kogle M.E."/>
            <person name="Kuo A."/>
            <person name="Riley R."/>
            <person name="Clum A."/>
            <person name="Nolan M."/>
            <person name="Lipzen A."/>
            <person name="Salamov A."/>
            <person name="Henrissat B."/>
            <person name="Wiebenga A."/>
            <person name="De vries R.P."/>
            <person name="Grigoriev I.V."/>
            <person name="Mortensen U.H."/>
            <person name="Andersen M.R."/>
            <person name="Baker S.E."/>
        </authorList>
    </citation>
    <scope>NUCLEOTIDE SEQUENCE [LARGE SCALE GENOMIC DNA]</scope>
    <source>
        <strain evidence="2 3">CBS 121057</strain>
    </source>
</reference>
<sequence length="56" mass="6133">MMIPVMVVTWFGISIEACLVCNTSSVQSNSEPAVQQDKSDFLHPIPRGSFTVSIFS</sequence>
<feature type="signal peptide" evidence="1">
    <location>
        <begin position="1"/>
        <end position="17"/>
    </location>
</feature>
<protein>
    <submittedName>
        <fullName evidence="2">Uncharacterized protein</fullName>
    </submittedName>
</protein>
<organism evidence="2 3">
    <name type="scientific">Aspergillus sclerotiicarbonarius (strain CBS 121057 / IBT 28362)</name>
    <dbReference type="NCBI Taxonomy" id="1448318"/>
    <lineage>
        <taxon>Eukaryota</taxon>
        <taxon>Fungi</taxon>
        <taxon>Dikarya</taxon>
        <taxon>Ascomycota</taxon>
        <taxon>Pezizomycotina</taxon>
        <taxon>Eurotiomycetes</taxon>
        <taxon>Eurotiomycetidae</taxon>
        <taxon>Eurotiales</taxon>
        <taxon>Aspergillaceae</taxon>
        <taxon>Aspergillus</taxon>
        <taxon>Aspergillus subgen. Circumdati</taxon>
    </lineage>
</organism>
<keyword evidence="1" id="KW-0732">Signal</keyword>
<proteinExistence type="predicted"/>
<evidence type="ECO:0000313" key="2">
    <source>
        <dbReference type="EMBL" id="PYI10019.1"/>
    </source>
</evidence>
<dbReference type="EMBL" id="KZ826324">
    <property type="protein sequence ID" value="PYI10019.1"/>
    <property type="molecule type" value="Genomic_DNA"/>
</dbReference>
<gene>
    <name evidence="2" type="ORF">BO78DRAFT_394536</name>
</gene>
<name>A0A319F3E4_ASPSB</name>
<evidence type="ECO:0000313" key="3">
    <source>
        <dbReference type="Proteomes" id="UP000248423"/>
    </source>
</evidence>
<dbReference type="VEuPathDB" id="FungiDB:BO78DRAFT_394536"/>
<feature type="chain" id="PRO_5016274379" evidence="1">
    <location>
        <begin position="18"/>
        <end position="56"/>
    </location>
</feature>
<keyword evidence="3" id="KW-1185">Reference proteome</keyword>
<dbReference type="AlphaFoldDB" id="A0A319F3E4"/>
<dbReference type="Proteomes" id="UP000248423">
    <property type="component" value="Unassembled WGS sequence"/>
</dbReference>